<evidence type="ECO:0000256" key="2">
    <source>
        <dbReference type="ARBA" id="ARBA00011738"/>
    </source>
</evidence>
<dbReference type="InterPro" id="IPR015422">
    <property type="entry name" value="PyrdxlP-dep_Trfase_small"/>
</dbReference>
<dbReference type="GO" id="GO:0030170">
    <property type="term" value="F:pyridoxal phosphate binding"/>
    <property type="evidence" value="ECO:0007669"/>
    <property type="project" value="InterPro"/>
</dbReference>
<dbReference type="PANTHER" id="PTHR11751:SF29">
    <property type="entry name" value="ALANINE TRANSAMINASE"/>
    <property type="match status" value="1"/>
</dbReference>
<dbReference type="GO" id="GO:0004021">
    <property type="term" value="F:L-alanine:2-oxoglutarate aminotransferase activity"/>
    <property type="evidence" value="ECO:0007669"/>
    <property type="project" value="UniProtKB-EC"/>
</dbReference>
<comment type="similarity">
    <text evidence="7">Belongs to the class-I pyridoxal-phosphate-dependent aminotransferase family. Alanine aminotransferase subfamily.</text>
</comment>
<dbReference type="Pfam" id="PF00155">
    <property type="entry name" value="Aminotran_1_2"/>
    <property type="match status" value="2"/>
</dbReference>
<evidence type="ECO:0000256" key="3">
    <source>
        <dbReference type="ARBA" id="ARBA00022576"/>
    </source>
</evidence>
<evidence type="ECO:0000256" key="5">
    <source>
        <dbReference type="ARBA" id="ARBA00022898"/>
    </source>
</evidence>
<dbReference type="FunFam" id="1.10.287.1970:FF:000001">
    <property type="entry name" value="Alanine aminotransferase 2"/>
    <property type="match status" value="1"/>
</dbReference>
<evidence type="ECO:0000256" key="4">
    <source>
        <dbReference type="ARBA" id="ARBA00022679"/>
    </source>
</evidence>
<name>A0A915DKH4_9BILA</name>
<protein>
    <recommendedName>
        <fullName evidence="8">alanine transaminase</fullName>
        <ecNumber evidence="8">2.6.1.2</ecNumber>
    </recommendedName>
</protein>
<dbReference type="Gene3D" id="1.10.287.1970">
    <property type="match status" value="1"/>
</dbReference>
<evidence type="ECO:0000256" key="8">
    <source>
        <dbReference type="ARBA" id="ARBA00026106"/>
    </source>
</evidence>
<dbReference type="InterPro" id="IPR015424">
    <property type="entry name" value="PyrdxlP-dep_Trfase"/>
</dbReference>
<dbReference type="Gene3D" id="3.90.1150.10">
    <property type="entry name" value="Aspartate Aminotransferase, domain 1"/>
    <property type="match status" value="2"/>
</dbReference>
<accession>A0A915DKH4</accession>
<evidence type="ECO:0000313" key="11">
    <source>
        <dbReference type="Proteomes" id="UP000887574"/>
    </source>
</evidence>
<keyword evidence="11" id="KW-1185">Reference proteome</keyword>
<evidence type="ECO:0000256" key="9">
    <source>
        <dbReference type="ARBA" id="ARBA00047412"/>
    </source>
</evidence>
<dbReference type="PANTHER" id="PTHR11751">
    <property type="entry name" value="ALANINE AMINOTRANSFERASE"/>
    <property type="match status" value="1"/>
</dbReference>
<evidence type="ECO:0000313" key="12">
    <source>
        <dbReference type="WBParaSite" id="jg20951"/>
    </source>
</evidence>
<dbReference type="InterPro" id="IPR045088">
    <property type="entry name" value="ALAT1/2-like"/>
</dbReference>
<dbReference type="InterPro" id="IPR004839">
    <property type="entry name" value="Aminotransferase_I/II_large"/>
</dbReference>
<feature type="domain" description="Aminotransferase class I/classII large" evidence="10">
    <location>
        <begin position="113"/>
        <end position="232"/>
    </location>
</feature>
<dbReference type="Proteomes" id="UP000887574">
    <property type="component" value="Unplaced"/>
</dbReference>
<evidence type="ECO:0000256" key="7">
    <source>
        <dbReference type="ARBA" id="ARBA00025785"/>
    </source>
</evidence>
<dbReference type="SUPFAM" id="SSF53383">
    <property type="entry name" value="PLP-dependent transferases"/>
    <property type="match status" value="1"/>
</dbReference>
<feature type="domain" description="Aminotransferase class I/classII large" evidence="10">
    <location>
        <begin position="243"/>
        <end position="383"/>
    </location>
</feature>
<comment type="pathway">
    <text evidence="6">Amino-acid degradation; L-alanine degradation via transaminase pathway; pyruvate from L-alanine: step 1/1.</text>
</comment>
<organism evidence="11 12">
    <name type="scientific">Ditylenchus dipsaci</name>
    <dbReference type="NCBI Taxonomy" id="166011"/>
    <lineage>
        <taxon>Eukaryota</taxon>
        <taxon>Metazoa</taxon>
        <taxon>Ecdysozoa</taxon>
        <taxon>Nematoda</taxon>
        <taxon>Chromadorea</taxon>
        <taxon>Rhabditida</taxon>
        <taxon>Tylenchina</taxon>
        <taxon>Tylenchomorpha</taxon>
        <taxon>Sphaerularioidea</taxon>
        <taxon>Anguinidae</taxon>
        <taxon>Anguininae</taxon>
        <taxon>Ditylenchus</taxon>
    </lineage>
</organism>
<dbReference type="CDD" id="cd00609">
    <property type="entry name" value="AAT_like"/>
    <property type="match status" value="1"/>
</dbReference>
<keyword evidence="3" id="KW-0032">Aminotransferase</keyword>
<evidence type="ECO:0000256" key="6">
    <source>
        <dbReference type="ARBA" id="ARBA00025708"/>
    </source>
</evidence>
<keyword evidence="5" id="KW-0663">Pyridoxal phosphate</keyword>
<proteinExistence type="inferred from homology"/>
<dbReference type="AlphaFoldDB" id="A0A915DKH4"/>
<dbReference type="WBParaSite" id="jg20951">
    <property type="protein sequence ID" value="jg20951"/>
    <property type="gene ID" value="jg20951"/>
</dbReference>
<reference evidence="12" key="1">
    <citation type="submission" date="2022-11" db="UniProtKB">
        <authorList>
            <consortium name="WormBaseParasite"/>
        </authorList>
    </citation>
    <scope>IDENTIFICATION</scope>
</reference>
<keyword evidence="4" id="KW-0808">Transferase</keyword>
<evidence type="ECO:0000256" key="1">
    <source>
        <dbReference type="ARBA" id="ARBA00001933"/>
    </source>
</evidence>
<dbReference type="EC" id="2.6.1.2" evidence="8"/>
<evidence type="ECO:0000259" key="10">
    <source>
        <dbReference type="Pfam" id="PF00155"/>
    </source>
</evidence>
<comment type="catalytic activity">
    <reaction evidence="9">
        <text>L-alanine + 2-oxoglutarate = pyruvate + L-glutamate</text>
        <dbReference type="Rhea" id="RHEA:19453"/>
        <dbReference type="ChEBI" id="CHEBI:15361"/>
        <dbReference type="ChEBI" id="CHEBI:16810"/>
        <dbReference type="ChEBI" id="CHEBI:29985"/>
        <dbReference type="ChEBI" id="CHEBI:57972"/>
        <dbReference type="EC" id="2.6.1.2"/>
    </reaction>
</comment>
<sequence>MEDLPLYAITGWKSFGAIRKLGHSSVAASSKILTMDTINPNVKTMEYAVRGPIVMRSVEIEREMAQGKRFLFENVIKANIGDCHAMGQTPITFVRQVVACITVPELLDSPKYPQDVKDHAKEILHSCAGGSVGAYSQSTGIELIRRHVAKFIERRDGHLCDWENVILSGGASESIRNVLKLFINKSLSRKTGVMIPVPQYPLYSATIEEFNLVNVGYYLDESNNWALDIEDFGDDHQVRIQAQSLPFADEVYQENVYATGSRFFSFRKIILEMGEPYCHMELASFYSCSKGYMGECGLRGGYVELLNMDEQVMVEYKKMISAKLCSTIVGQAAMDCIVNHPKPGDPSYDLWIKEKTGVLDSLKERAQLVTDAYNAIEGITVQQLRHRICSRISYMSKNCSKKLVYVSFQGVDLARNQELGIFVQQSSLNQISLKTCW</sequence>
<dbReference type="InterPro" id="IPR015421">
    <property type="entry name" value="PyrdxlP-dep_Trfase_major"/>
</dbReference>
<dbReference type="Gene3D" id="3.40.640.10">
    <property type="entry name" value="Type I PLP-dependent aspartate aminotransferase-like (Major domain)"/>
    <property type="match status" value="2"/>
</dbReference>
<comment type="subunit">
    <text evidence="2">Homodimer.</text>
</comment>
<comment type="cofactor">
    <cofactor evidence="1">
        <name>pyridoxal 5'-phosphate</name>
        <dbReference type="ChEBI" id="CHEBI:597326"/>
    </cofactor>
</comment>